<evidence type="ECO:0000256" key="7">
    <source>
        <dbReference type="PIRSR" id="PIRSR602481-1"/>
    </source>
</evidence>
<evidence type="ECO:0000313" key="9">
    <source>
        <dbReference type="EMBL" id="AEC02176.1"/>
    </source>
</evidence>
<comment type="cofactor">
    <cofactor evidence="8">
        <name>Mn(2+)</name>
        <dbReference type="ChEBI" id="CHEBI:29035"/>
    </cofactor>
    <cofactor evidence="8">
        <name>Fe(2+)</name>
        <dbReference type="ChEBI" id="CHEBI:29033"/>
    </cofactor>
    <text evidence="8">Binds 1 Mn(2+) or Fe(2+) ion per subunit.</text>
</comment>
<dbReference type="RefSeq" id="WP_013739572.1">
    <property type="nucleotide sequence ID" value="NC_015436.1"/>
</dbReference>
<keyword evidence="6" id="KW-0804">Transcription</keyword>
<keyword evidence="10" id="KW-1185">Reference proteome</keyword>
<gene>
    <name evidence="9" type="ordered locus">Spico_0952</name>
</gene>
<evidence type="ECO:0000256" key="5">
    <source>
        <dbReference type="ARBA" id="ARBA00023125"/>
    </source>
</evidence>
<evidence type="ECO:0000256" key="8">
    <source>
        <dbReference type="PIRSR" id="PIRSR602481-2"/>
    </source>
</evidence>
<dbReference type="AlphaFoldDB" id="F4GIP2"/>
<dbReference type="Gene3D" id="1.10.10.10">
    <property type="entry name" value="Winged helix-like DNA-binding domain superfamily/Winged helix DNA-binding domain"/>
    <property type="match status" value="1"/>
</dbReference>
<keyword evidence="3 7" id="KW-0862">Zinc</keyword>
<evidence type="ECO:0000256" key="1">
    <source>
        <dbReference type="ARBA" id="ARBA00007957"/>
    </source>
</evidence>
<accession>F4GIP2</accession>
<dbReference type="Gene3D" id="3.30.1490.190">
    <property type="match status" value="1"/>
</dbReference>
<dbReference type="InterPro" id="IPR036388">
    <property type="entry name" value="WH-like_DNA-bd_sf"/>
</dbReference>
<evidence type="ECO:0000256" key="2">
    <source>
        <dbReference type="ARBA" id="ARBA00022491"/>
    </source>
</evidence>
<dbReference type="PANTHER" id="PTHR33202">
    <property type="entry name" value="ZINC UPTAKE REGULATION PROTEIN"/>
    <property type="match status" value="1"/>
</dbReference>
<dbReference type="Proteomes" id="UP000007939">
    <property type="component" value="Chromosome"/>
</dbReference>
<dbReference type="OrthoDB" id="8659436at2"/>
<dbReference type="HOGENOM" id="CLU_096072_4_2_12"/>
<dbReference type="GO" id="GO:1900376">
    <property type="term" value="P:regulation of secondary metabolite biosynthetic process"/>
    <property type="evidence" value="ECO:0007669"/>
    <property type="project" value="TreeGrafter"/>
</dbReference>
<dbReference type="SUPFAM" id="SSF46785">
    <property type="entry name" value="Winged helix' DNA-binding domain"/>
    <property type="match status" value="1"/>
</dbReference>
<proteinExistence type="inferred from homology"/>
<comment type="cofactor">
    <cofactor evidence="7">
        <name>Zn(2+)</name>
        <dbReference type="ChEBI" id="CHEBI:29105"/>
    </cofactor>
    <text evidence="7">Binds 1 zinc ion per subunit.</text>
</comment>
<dbReference type="EMBL" id="CP002659">
    <property type="protein sequence ID" value="AEC02176.1"/>
    <property type="molecule type" value="Genomic_DNA"/>
</dbReference>
<dbReference type="InterPro" id="IPR002481">
    <property type="entry name" value="FUR"/>
</dbReference>
<evidence type="ECO:0000313" key="10">
    <source>
        <dbReference type="Proteomes" id="UP000007939"/>
    </source>
</evidence>
<feature type="binding site" evidence="7">
    <location>
        <position position="88"/>
    </location>
    <ligand>
        <name>Zn(2+)</name>
        <dbReference type="ChEBI" id="CHEBI:29105"/>
    </ligand>
</feature>
<evidence type="ECO:0000256" key="6">
    <source>
        <dbReference type="ARBA" id="ARBA00023163"/>
    </source>
</evidence>
<dbReference type="GO" id="GO:0045892">
    <property type="term" value="P:negative regulation of DNA-templated transcription"/>
    <property type="evidence" value="ECO:0007669"/>
    <property type="project" value="TreeGrafter"/>
</dbReference>
<feature type="binding site" evidence="7">
    <location>
        <position position="130"/>
    </location>
    <ligand>
        <name>Zn(2+)</name>
        <dbReference type="ChEBI" id="CHEBI:29105"/>
    </ligand>
</feature>
<keyword evidence="4" id="KW-0805">Transcription regulation</keyword>
<keyword evidence="7" id="KW-0479">Metal-binding</keyword>
<dbReference type="Pfam" id="PF01475">
    <property type="entry name" value="FUR"/>
    <property type="match status" value="1"/>
</dbReference>
<keyword evidence="8" id="KW-0408">Iron</keyword>
<dbReference type="CDD" id="cd07153">
    <property type="entry name" value="Fur_like"/>
    <property type="match status" value="1"/>
</dbReference>
<dbReference type="eggNOG" id="COG0735">
    <property type="taxonomic scope" value="Bacteria"/>
</dbReference>
<feature type="binding site" evidence="8">
    <location>
        <position position="100"/>
    </location>
    <ligand>
        <name>Fe cation</name>
        <dbReference type="ChEBI" id="CHEBI:24875"/>
    </ligand>
</feature>
<reference evidence="9 10" key="2">
    <citation type="journal article" date="2012" name="Stand. Genomic Sci.">
        <title>Complete genome sequence of the termite hindgut bacterium Spirochaeta coccoides type strain (SPN1(T)), reclassification in the genus Sphaerochaeta as Sphaerochaeta coccoides comb. nov. and emendations of the family Spirochaetaceae and the genus Sphaerochaeta.</title>
        <authorList>
            <person name="Abt B."/>
            <person name="Han C."/>
            <person name="Scheuner C."/>
            <person name="Lu M."/>
            <person name="Lapidus A."/>
            <person name="Nolan M."/>
            <person name="Lucas S."/>
            <person name="Hammon N."/>
            <person name="Deshpande S."/>
            <person name="Cheng J.F."/>
            <person name="Tapia R."/>
            <person name="Goodwin L.A."/>
            <person name="Pitluck S."/>
            <person name="Liolios K."/>
            <person name="Pagani I."/>
            <person name="Ivanova N."/>
            <person name="Mavromatis K."/>
            <person name="Mikhailova N."/>
            <person name="Huntemann M."/>
            <person name="Pati A."/>
            <person name="Chen A."/>
            <person name="Palaniappan K."/>
            <person name="Land M."/>
            <person name="Hauser L."/>
            <person name="Brambilla E.M."/>
            <person name="Rohde M."/>
            <person name="Spring S."/>
            <person name="Gronow S."/>
            <person name="Goker M."/>
            <person name="Woyke T."/>
            <person name="Bristow J."/>
            <person name="Eisen J.A."/>
            <person name="Markowitz V."/>
            <person name="Hugenholtz P."/>
            <person name="Kyrpides N.C."/>
            <person name="Klenk H.P."/>
            <person name="Detter J.C."/>
        </authorList>
    </citation>
    <scope>NUCLEOTIDE SEQUENCE [LARGE SCALE GENOMIC DNA]</scope>
    <source>
        <strain evidence="10">ATCC BAA-1237 / DSM 17374 / SPN1</strain>
    </source>
</reference>
<dbReference type="STRING" id="760011.Spico_0952"/>
<dbReference type="InterPro" id="IPR043135">
    <property type="entry name" value="Fur_C"/>
</dbReference>
<dbReference type="KEGG" id="scc:Spico_0952"/>
<reference evidence="10" key="1">
    <citation type="submission" date="2011-04" db="EMBL/GenBank/DDBJ databases">
        <title>The complete genome of Spirochaeta coccoides DSM 17374.</title>
        <authorList>
            <person name="Lucas S."/>
            <person name="Copeland A."/>
            <person name="Lapidus A."/>
            <person name="Bruce D."/>
            <person name="Goodwin L."/>
            <person name="Pitluck S."/>
            <person name="Peters L."/>
            <person name="Kyrpides N."/>
            <person name="Mavromatis K."/>
            <person name="Pagani I."/>
            <person name="Ivanova N."/>
            <person name="Ovchinnikova G."/>
            <person name="Lu M."/>
            <person name="Detter J.C."/>
            <person name="Tapia R."/>
            <person name="Han C."/>
            <person name="Land M."/>
            <person name="Hauser L."/>
            <person name="Markowitz V."/>
            <person name="Cheng J.-F."/>
            <person name="Hugenholtz P."/>
            <person name="Woyke T."/>
            <person name="Wu D."/>
            <person name="Spring S."/>
            <person name="Schroeder M."/>
            <person name="Brambilla E."/>
            <person name="Klenk H.-P."/>
            <person name="Eisen J.A."/>
        </authorList>
    </citation>
    <scope>NUCLEOTIDE SEQUENCE [LARGE SCALE GENOMIC DNA]</scope>
    <source>
        <strain evidence="10">ATCC BAA-1237 / DSM 17374 / SPN1</strain>
    </source>
</reference>
<name>F4GIP2_PARC1</name>
<keyword evidence="2" id="KW-0678">Repressor</keyword>
<sequence length="136" mass="15518">METEKNRRKTIQRQLVYDTVCRRCDHPTAEEIYEEIVAERPHLSKATVYRNLNFLVESGRVLRVHVPHAPDRFDHTLMDHHHIHCSACGAVSDVALDISESIHASLLNGDASGYKIHGYDLIFNGLCPDCQKKKRG</sequence>
<keyword evidence="5" id="KW-0238">DNA-binding</keyword>
<dbReference type="PANTHER" id="PTHR33202:SF7">
    <property type="entry name" value="FERRIC UPTAKE REGULATION PROTEIN"/>
    <property type="match status" value="1"/>
</dbReference>
<evidence type="ECO:0000256" key="4">
    <source>
        <dbReference type="ARBA" id="ARBA00023015"/>
    </source>
</evidence>
<comment type="similarity">
    <text evidence="1">Belongs to the Fur family.</text>
</comment>
<organism evidence="9 10">
    <name type="scientific">Parasphaerochaeta coccoides (strain ATCC BAA-1237 / DSM 17374 / SPN1)</name>
    <name type="common">Sphaerochaeta coccoides</name>
    <dbReference type="NCBI Taxonomy" id="760011"/>
    <lineage>
        <taxon>Bacteria</taxon>
        <taxon>Pseudomonadati</taxon>
        <taxon>Spirochaetota</taxon>
        <taxon>Spirochaetia</taxon>
        <taxon>Spirochaetales</taxon>
        <taxon>Sphaerochaetaceae</taxon>
        <taxon>Parasphaerochaeta</taxon>
    </lineage>
</organism>
<feature type="binding site" evidence="7">
    <location>
        <position position="127"/>
    </location>
    <ligand>
        <name>Zn(2+)</name>
        <dbReference type="ChEBI" id="CHEBI:29105"/>
    </ligand>
</feature>
<feature type="binding site" evidence="7">
    <location>
        <position position="85"/>
    </location>
    <ligand>
        <name>Zn(2+)</name>
        <dbReference type="ChEBI" id="CHEBI:29105"/>
    </ligand>
</feature>
<dbReference type="InterPro" id="IPR036390">
    <property type="entry name" value="WH_DNA-bd_sf"/>
</dbReference>
<protein>
    <submittedName>
        <fullName evidence="9">Ferric uptake regulator, Fur family</fullName>
    </submittedName>
</protein>
<dbReference type="GO" id="GO:0000976">
    <property type="term" value="F:transcription cis-regulatory region binding"/>
    <property type="evidence" value="ECO:0007669"/>
    <property type="project" value="TreeGrafter"/>
</dbReference>
<evidence type="ECO:0000256" key="3">
    <source>
        <dbReference type="ARBA" id="ARBA00022833"/>
    </source>
</evidence>
<dbReference type="GO" id="GO:0008270">
    <property type="term" value="F:zinc ion binding"/>
    <property type="evidence" value="ECO:0007669"/>
    <property type="project" value="TreeGrafter"/>
</dbReference>
<dbReference type="GO" id="GO:0003700">
    <property type="term" value="F:DNA-binding transcription factor activity"/>
    <property type="evidence" value="ECO:0007669"/>
    <property type="project" value="InterPro"/>
</dbReference>